<gene>
    <name evidence="2" type="ORF">GCM10008905_14140</name>
</gene>
<protein>
    <recommendedName>
        <fullName evidence="1">GyrI-like small molecule binding domain-containing protein</fullName>
    </recommendedName>
</protein>
<dbReference type="EMBL" id="BAAACF010000001">
    <property type="protein sequence ID" value="GAA0722534.1"/>
    <property type="molecule type" value="Genomic_DNA"/>
</dbReference>
<dbReference type="Pfam" id="PF06445">
    <property type="entry name" value="GyrI-like"/>
    <property type="match status" value="1"/>
</dbReference>
<reference evidence="3" key="1">
    <citation type="journal article" date="2019" name="Int. J. Syst. Evol. Microbiol.">
        <title>The Global Catalogue of Microorganisms (GCM) 10K type strain sequencing project: providing services to taxonomists for standard genome sequencing and annotation.</title>
        <authorList>
            <consortium name="The Broad Institute Genomics Platform"/>
            <consortium name="The Broad Institute Genome Sequencing Center for Infectious Disease"/>
            <person name="Wu L."/>
            <person name="Ma J."/>
        </authorList>
    </citation>
    <scope>NUCLEOTIDE SEQUENCE [LARGE SCALE GENOMIC DNA]</scope>
    <source>
        <strain evidence="3">JCM 1405</strain>
    </source>
</reference>
<keyword evidence="3" id="KW-1185">Reference proteome</keyword>
<organism evidence="2 3">
    <name type="scientific">Clostridium malenominatum</name>
    <dbReference type="NCBI Taxonomy" id="1539"/>
    <lineage>
        <taxon>Bacteria</taxon>
        <taxon>Bacillati</taxon>
        <taxon>Bacillota</taxon>
        <taxon>Clostridia</taxon>
        <taxon>Eubacteriales</taxon>
        <taxon>Clostridiaceae</taxon>
        <taxon>Clostridium</taxon>
    </lineage>
</organism>
<name>A0ABP3U3P6_9CLOT</name>
<evidence type="ECO:0000313" key="2">
    <source>
        <dbReference type="EMBL" id="GAA0722534.1"/>
    </source>
</evidence>
<evidence type="ECO:0000313" key="3">
    <source>
        <dbReference type="Proteomes" id="UP001500339"/>
    </source>
</evidence>
<dbReference type="InterPro" id="IPR029442">
    <property type="entry name" value="GyrI-like"/>
</dbReference>
<feature type="domain" description="GyrI-like small molecule binding" evidence="1">
    <location>
        <begin position="1"/>
        <end position="65"/>
    </location>
</feature>
<evidence type="ECO:0000259" key="1">
    <source>
        <dbReference type="Pfam" id="PF06445"/>
    </source>
</evidence>
<proteinExistence type="predicted"/>
<accession>A0ABP3U3P6</accession>
<dbReference type="Proteomes" id="UP001500339">
    <property type="component" value="Unassembled WGS sequence"/>
</dbReference>
<dbReference type="SUPFAM" id="SSF55136">
    <property type="entry name" value="Probable bacterial effector-binding domain"/>
    <property type="match status" value="1"/>
</dbReference>
<dbReference type="Gene3D" id="3.20.80.10">
    <property type="entry name" value="Regulatory factor, effector binding domain"/>
    <property type="match status" value="1"/>
</dbReference>
<comment type="caution">
    <text evidence="2">The sequence shown here is derived from an EMBL/GenBank/DDBJ whole genome shotgun (WGS) entry which is preliminary data.</text>
</comment>
<dbReference type="InterPro" id="IPR011256">
    <property type="entry name" value="Reg_factor_effector_dom_sf"/>
</dbReference>
<sequence length="68" mass="7863">MPQGVYATIRFNGTHNSSHVYYDKLLKYIEEKGYTIIEDSIEITLIDYGLTTEKSEFITEIQILISKS</sequence>